<feature type="transmembrane region" description="Helical" evidence="8">
    <location>
        <begin position="97"/>
        <end position="124"/>
    </location>
</feature>
<sequence length="221" mass="22962">MADVKPPAAEPETKAAAATEEAPPAPPPVEASKLTEEEAAAPPPTASAGVGVLFVSFKADVALRAVLLAATVTAVVVMATAEQTEMGRKAKFDHSPAFIYFISALCVAATYTIVTLLASVGVILKPQYENKFLLHFIFLDVLALGLVSTATAAAGGVAYVGLKGNKHAGWMKVCSVYDKYCKHLGSSIAISLFASVLLVLLVFLSVLSLHRKIPPPATTAA</sequence>
<feature type="transmembrane region" description="Helical" evidence="8">
    <location>
        <begin position="136"/>
        <end position="162"/>
    </location>
</feature>
<keyword evidence="5 8" id="KW-0812">Transmembrane</keyword>
<comment type="similarity">
    <text evidence="2 8">Belongs to the Casparian strip membrane proteins (CASP) family.</text>
</comment>
<feature type="domain" description="Casparian strip membrane protein" evidence="10">
    <location>
        <begin position="58"/>
        <end position="197"/>
    </location>
</feature>
<feature type="transmembrane region" description="Helical" evidence="8">
    <location>
        <begin position="183"/>
        <end position="207"/>
    </location>
</feature>
<comment type="subcellular location">
    <subcellularLocation>
        <location evidence="1 8">Cell membrane</location>
        <topology evidence="1 8">Multi-pass membrane protein</topology>
    </subcellularLocation>
</comment>
<dbReference type="InterPro" id="IPR006702">
    <property type="entry name" value="CASP_dom"/>
</dbReference>
<evidence type="ECO:0000256" key="2">
    <source>
        <dbReference type="ARBA" id="ARBA00007651"/>
    </source>
</evidence>
<dbReference type="Pfam" id="PF04535">
    <property type="entry name" value="CASP_dom"/>
    <property type="match status" value="1"/>
</dbReference>
<dbReference type="AlphaFoldDB" id="A0AAV2FHM9"/>
<evidence type="ECO:0000256" key="6">
    <source>
        <dbReference type="ARBA" id="ARBA00022989"/>
    </source>
</evidence>
<evidence type="ECO:0000256" key="1">
    <source>
        <dbReference type="ARBA" id="ARBA00004651"/>
    </source>
</evidence>
<dbReference type="PANTHER" id="PTHR36488">
    <property type="entry name" value="CASP-LIKE PROTEIN 1U1"/>
    <property type="match status" value="1"/>
</dbReference>
<evidence type="ECO:0000313" key="11">
    <source>
        <dbReference type="EMBL" id="CAL1397120.1"/>
    </source>
</evidence>
<reference evidence="11 12" key="1">
    <citation type="submission" date="2024-04" db="EMBL/GenBank/DDBJ databases">
        <authorList>
            <person name="Fracassetti M."/>
        </authorList>
    </citation>
    <scope>NUCLEOTIDE SEQUENCE [LARGE SCALE GENOMIC DNA]</scope>
</reference>
<keyword evidence="6 8" id="KW-1133">Transmembrane helix</keyword>
<comment type="subunit">
    <text evidence="3 8">Homodimer and heterodimers.</text>
</comment>
<protein>
    <recommendedName>
        <fullName evidence="8">CASP-like protein</fullName>
    </recommendedName>
</protein>
<evidence type="ECO:0000256" key="5">
    <source>
        <dbReference type="ARBA" id="ARBA00022692"/>
    </source>
</evidence>
<dbReference type="InterPro" id="IPR044173">
    <property type="entry name" value="CASPL"/>
</dbReference>
<dbReference type="EMBL" id="OZ034819">
    <property type="protein sequence ID" value="CAL1397120.1"/>
    <property type="molecule type" value="Genomic_DNA"/>
</dbReference>
<feature type="transmembrane region" description="Helical" evidence="8">
    <location>
        <begin position="61"/>
        <end position="81"/>
    </location>
</feature>
<organism evidence="11 12">
    <name type="scientific">Linum trigynum</name>
    <dbReference type="NCBI Taxonomy" id="586398"/>
    <lineage>
        <taxon>Eukaryota</taxon>
        <taxon>Viridiplantae</taxon>
        <taxon>Streptophyta</taxon>
        <taxon>Embryophyta</taxon>
        <taxon>Tracheophyta</taxon>
        <taxon>Spermatophyta</taxon>
        <taxon>Magnoliopsida</taxon>
        <taxon>eudicotyledons</taxon>
        <taxon>Gunneridae</taxon>
        <taxon>Pentapetalae</taxon>
        <taxon>rosids</taxon>
        <taxon>fabids</taxon>
        <taxon>Malpighiales</taxon>
        <taxon>Linaceae</taxon>
        <taxon>Linum</taxon>
    </lineage>
</organism>
<gene>
    <name evidence="11" type="ORF">LTRI10_LOCUS37445</name>
</gene>
<dbReference type="GO" id="GO:0005886">
    <property type="term" value="C:plasma membrane"/>
    <property type="evidence" value="ECO:0007669"/>
    <property type="project" value="UniProtKB-SubCell"/>
</dbReference>
<accession>A0AAV2FHM9</accession>
<evidence type="ECO:0000256" key="9">
    <source>
        <dbReference type="SAM" id="MobiDB-lite"/>
    </source>
</evidence>
<keyword evidence="7 8" id="KW-0472">Membrane</keyword>
<proteinExistence type="inferred from homology"/>
<keyword evidence="4 8" id="KW-1003">Cell membrane</keyword>
<name>A0AAV2FHM9_9ROSI</name>
<dbReference type="Proteomes" id="UP001497516">
    <property type="component" value="Chromosome 6"/>
</dbReference>
<dbReference type="PANTHER" id="PTHR36488:SF8">
    <property type="entry name" value="CASP-LIKE PROTEIN 1U1"/>
    <property type="match status" value="1"/>
</dbReference>
<evidence type="ECO:0000256" key="8">
    <source>
        <dbReference type="RuleBase" id="RU361233"/>
    </source>
</evidence>
<dbReference type="NCBIfam" id="TIGR01569">
    <property type="entry name" value="A_tha_TIGR01569"/>
    <property type="match status" value="1"/>
</dbReference>
<evidence type="ECO:0000313" key="12">
    <source>
        <dbReference type="Proteomes" id="UP001497516"/>
    </source>
</evidence>
<evidence type="ECO:0000259" key="10">
    <source>
        <dbReference type="Pfam" id="PF04535"/>
    </source>
</evidence>
<keyword evidence="12" id="KW-1185">Reference proteome</keyword>
<evidence type="ECO:0000256" key="3">
    <source>
        <dbReference type="ARBA" id="ARBA00011489"/>
    </source>
</evidence>
<feature type="region of interest" description="Disordered" evidence="9">
    <location>
        <begin position="1"/>
        <end position="45"/>
    </location>
</feature>
<evidence type="ECO:0000256" key="7">
    <source>
        <dbReference type="ARBA" id="ARBA00023136"/>
    </source>
</evidence>
<dbReference type="InterPro" id="IPR006459">
    <property type="entry name" value="CASP/CASPL"/>
</dbReference>
<evidence type="ECO:0000256" key="4">
    <source>
        <dbReference type="ARBA" id="ARBA00022475"/>
    </source>
</evidence>